<evidence type="ECO:0000256" key="19">
    <source>
        <dbReference type="ARBA" id="ARBA00042900"/>
    </source>
</evidence>
<keyword evidence="3" id="KW-1003">Cell membrane</keyword>
<sequence length="399" mass="45670">PQPIPTQVTGQLGGGLLRLDPGLFEVGGGEPLPHLVDRQALMNKFDFKNGKVTYNCKFLGTDAYSHVMTENWVVMTEFGTVADPDPCKNIFSWSFNDYFSRVFTIENTSNLPPINMNTASSLTNISEVIVQFLSSERFKPLCVHIGSFKFFVMTPVKINLLKFLCAWVIRETNYMDCFESNENMRVSEYKDYKFRTSAFNLFHHTSTAMRTKDSLLLTYSMYLEGVRIVYMEVVKKFAMVAPQPQVRRYIVPTEENWKNLITLPYSTATAVLCSDGTIWLEPEVLFSGPRQAFEFPQNNYRNFCGKDYTYAYGLGLNHIIPGRICKLNVKTKEAWVWQDADSYPPPGRCLRDLLTIAGNPRAAQRPGYLLILNTKDLRETAWAEVEVTFPVTFHSMYKP</sequence>
<keyword evidence="5 21" id="KW-0479">Metal-binding</keyword>
<evidence type="ECO:0000256" key="8">
    <source>
        <dbReference type="ARBA" id="ARBA00023136"/>
    </source>
</evidence>
<evidence type="ECO:0000256" key="21">
    <source>
        <dbReference type="PIRSR" id="PIRSR604294-1"/>
    </source>
</evidence>
<protein>
    <recommendedName>
        <fullName evidence="17">Retinoid isomerohydrolase</fullName>
        <ecNumber evidence="16">3.1.1.64</ecNumber>
        <ecNumber evidence="15">5.3.3.22</ecNumber>
    </recommendedName>
    <alternativeName>
        <fullName evidence="18">Lutein isomerase</fullName>
    </alternativeName>
    <alternativeName>
        <fullName evidence="19">Meso-zeaxanthin isomerase</fullName>
    </alternativeName>
</protein>
<evidence type="ECO:0000313" key="24">
    <source>
        <dbReference type="Proteomes" id="UP000261540"/>
    </source>
</evidence>
<dbReference type="GO" id="GO:0050251">
    <property type="term" value="F:retinol isomerase activity"/>
    <property type="evidence" value="ECO:0007669"/>
    <property type="project" value="TreeGrafter"/>
</dbReference>
<dbReference type="GO" id="GO:0003834">
    <property type="term" value="F:beta-carotene 15,15'-dioxygenase activity"/>
    <property type="evidence" value="ECO:0007669"/>
    <property type="project" value="TreeGrafter"/>
</dbReference>
<evidence type="ECO:0000256" key="3">
    <source>
        <dbReference type="ARBA" id="ARBA00022475"/>
    </source>
</evidence>
<dbReference type="GO" id="GO:0007601">
    <property type="term" value="P:visual perception"/>
    <property type="evidence" value="ECO:0007669"/>
    <property type="project" value="UniProtKB-KW"/>
</dbReference>
<keyword evidence="12" id="KW-0844">Vision</keyword>
<comment type="similarity">
    <text evidence="2 22">Belongs to the carotenoid oxygenase family.</text>
</comment>
<feature type="binding site" evidence="21">
    <location>
        <position position="203"/>
    </location>
    <ligand>
        <name>Fe cation</name>
        <dbReference type="ChEBI" id="CHEBI:24875"/>
        <note>catalytic</note>
    </ligand>
</feature>
<evidence type="ECO:0000256" key="5">
    <source>
        <dbReference type="ARBA" id="ARBA00022723"/>
    </source>
</evidence>
<name>A0A3B3SEN3_9TELE</name>
<dbReference type="GO" id="GO:1901827">
    <property type="term" value="P:zeaxanthin biosynthetic process"/>
    <property type="evidence" value="ECO:0007669"/>
    <property type="project" value="TreeGrafter"/>
</dbReference>
<dbReference type="InterPro" id="IPR004294">
    <property type="entry name" value="Carotenoid_Oase"/>
</dbReference>
<keyword evidence="10" id="KW-0413">Isomerase</keyword>
<keyword evidence="24" id="KW-1185">Reference proteome</keyword>
<dbReference type="GO" id="GO:0042574">
    <property type="term" value="P:retinal metabolic process"/>
    <property type="evidence" value="ECO:0007669"/>
    <property type="project" value="TreeGrafter"/>
</dbReference>
<evidence type="ECO:0000256" key="9">
    <source>
        <dbReference type="ARBA" id="ARBA00023139"/>
    </source>
</evidence>
<dbReference type="Proteomes" id="UP000261540">
    <property type="component" value="Unplaced"/>
</dbReference>
<dbReference type="PANTHER" id="PTHR10543:SF57">
    <property type="entry name" value="RETINOID ISOMEROHYDROLASE"/>
    <property type="match status" value="1"/>
</dbReference>
<comment type="catalytic activity">
    <reaction evidence="13">
        <text>lutein = (3R,3'S)-zeaxanthin</text>
        <dbReference type="Rhea" id="RHEA:12729"/>
        <dbReference type="ChEBI" id="CHEBI:28838"/>
        <dbReference type="ChEBI" id="CHEBI:138919"/>
        <dbReference type="EC" id="5.3.3.22"/>
    </reaction>
</comment>
<evidence type="ECO:0000256" key="1">
    <source>
        <dbReference type="ARBA" id="ARBA00004193"/>
    </source>
</evidence>
<evidence type="ECO:0000256" key="4">
    <source>
        <dbReference type="ARBA" id="ARBA00022606"/>
    </source>
</evidence>
<evidence type="ECO:0000256" key="12">
    <source>
        <dbReference type="ARBA" id="ARBA00023305"/>
    </source>
</evidence>
<feature type="binding site" evidence="21">
    <location>
        <position position="144"/>
    </location>
    <ligand>
        <name>Fe cation</name>
        <dbReference type="ChEBI" id="CHEBI:24875"/>
        <note>catalytic</note>
    </ligand>
</feature>
<evidence type="ECO:0000256" key="14">
    <source>
        <dbReference type="ARBA" id="ARBA00036037"/>
    </source>
</evidence>
<feature type="binding site" evidence="21">
    <location>
        <position position="394"/>
    </location>
    <ligand>
        <name>Fe cation</name>
        <dbReference type="ChEBI" id="CHEBI:24875"/>
        <note>catalytic</note>
    </ligand>
</feature>
<evidence type="ECO:0000256" key="20">
    <source>
        <dbReference type="ARBA" id="ARBA00048722"/>
    </source>
</evidence>
<evidence type="ECO:0000256" key="22">
    <source>
        <dbReference type="RuleBase" id="RU003799"/>
    </source>
</evidence>
<accession>A0A3B3SEN3</accession>
<proteinExistence type="inferred from homology"/>
<reference evidence="23" key="1">
    <citation type="submission" date="2025-08" db="UniProtKB">
        <authorList>
            <consortium name="Ensembl"/>
        </authorList>
    </citation>
    <scope>IDENTIFICATION</scope>
</reference>
<keyword evidence="8" id="KW-0472">Membrane</keyword>
<keyword evidence="11" id="KW-0449">Lipoprotein</keyword>
<dbReference type="AlphaFoldDB" id="A0A3B3SEN3"/>
<comment type="subcellular location">
    <subcellularLocation>
        <location evidence="1">Cell membrane</location>
        <topology evidence="1">Lipid-anchor</topology>
    </subcellularLocation>
</comment>
<dbReference type="Pfam" id="PF03055">
    <property type="entry name" value="RPE65"/>
    <property type="match status" value="2"/>
</dbReference>
<dbReference type="GO" id="GO:0046872">
    <property type="term" value="F:metal ion binding"/>
    <property type="evidence" value="ECO:0007669"/>
    <property type="project" value="UniProtKB-KW"/>
</dbReference>
<evidence type="ECO:0000256" key="15">
    <source>
        <dbReference type="ARBA" id="ARBA00038936"/>
    </source>
</evidence>
<evidence type="ECO:0000256" key="6">
    <source>
        <dbReference type="ARBA" id="ARBA00022801"/>
    </source>
</evidence>
<evidence type="ECO:0000313" key="23">
    <source>
        <dbReference type="Ensembl" id="ENSPKIP00000028451.1"/>
    </source>
</evidence>
<comment type="cofactor">
    <cofactor evidence="21">
        <name>Fe(2+)</name>
        <dbReference type="ChEBI" id="CHEBI:29033"/>
    </cofactor>
    <text evidence="21">Binds 1 Fe(2+) ion per subunit.</text>
</comment>
<evidence type="ECO:0000256" key="18">
    <source>
        <dbReference type="ARBA" id="ARBA00041301"/>
    </source>
</evidence>
<evidence type="ECO:0000256" key="16">
    <source>
        <dbReference type="ARBA" id="ARBA00039141"/>
    </source>
</evidence>
<organism evidence="23 24">
    <name type="scientific">Paramormyrops kingsleyae</name>
    <dbReference type="NCBI Taxonomy" id="1676925"/>
    <lineage>
        <taxon>Eukaryota</taxon>
        <taxon>Metazoa</taxon>
        <taxon>Chordata</taxon>
        <taxon>Craniata</taxon>
        <taxon>Vertebrata</taxon>
        <taxon>Euteleostomi</taxon>
        <taxon>Actinopterygii</taxon>
        <taxon>Neopterygii</taxon>
        <taxon>Teleostei</taxon>
        <taxon>Osteoglossocephala</taxon>
        <taxon>Osteoglossomorpha</taxon>
        <taxon>Osteoglossiformes</taxon>
        <taxon>Mormyridae</taxon>
        <taxon>Paramormyrops</taxon>
    </lineage>
</organism>
<reference evidence="23" key="2">
    <citation type="submission" date="2025-09" db="UniProtKB">
        <authorList>
            <consortium name="Ensembl"/>
        </authorList>
    </citation>
    <scope>IDENTIFICATION</scope>
</reference>
<keyword evidence="4" id="KW-0716">Sensory transduction</keyword>
<dbReference type="GeneTree" id="ENSGT00950000182913"/>
<evidence type="ECO:0000256" key="10">
    <source>
        <dbReference type="ARBA" id="ARBA00023235"/>
    </source>
</evidence>
<keyword evidence="7 21" id="KW-0408">Iron</keyword>
<keyword evidence="9" id="KW-0564">Palmitate</keyword>
<evidence type="ECO:0000256" key="7">
    <source>
        <dbReference type="ARBA" id="ARBA00023004"/>
    </source>
</evidence>
<dbReference type="EC" id="5.3.3.22" evidence="15"/>
<dbReference type="PANTHER" id="PTHR10543">
    <property type="entry name" value="BETA-CAROTENE DIOXYGENASE"/>
    <property type="match status" value="1"/>
</dbReference>
<comment type="catalytic activity">
    <reaction evidence="14">
        <text>an all-trans-retinyl ester + H2O = 11-cis-retinol + a fatty acid + H(+)</text>
        <dbReference type="Rhea" id="RHEA:31771"/>
        <dbReference type="ChEBI" id="CHEBI:15377"/>
        <dbReference type="ChEBI" id="CHEBI:15378"/>
        <dbReference type="ChEBI" id="CHEBI:16302"/>
        <dbReference type="ChEBI" id="CHEBI:28868"/>
        <dbReference type="ChEBI" id="CHEBI:63410"/>
        <dbReference type="EC" id="3.1.1.64"/>
    </reaction>
</comment>
<comment type="catalytic activity">
    <reaction evidence="20">
        <text>all-trans-retinyl hexadecanoate + H2O = 11-cis-retinol + hexadecanoate + H(+)</text>
        <dbReference type="Rhea" id="RHEA:31775"/>
        <dbReference type="ChEBI" id="CHEBI:7896"/>
        <dbReference type="ChEBI" id="CHEBI:15377"/>
        <dbReference type="ChEBI" id="CHEBI:15378"/>
        <dbReference type="ChEBI" id="CHEBI:16302"/>
        <dbReference type="ChEBI" id="CHEBI:17616"/>
        <dbReference type="EC" id="3.1.1.64"/>
    </reaction>
</comment>
<evidence type="ECO:0000256" key="13">
    <source>
        <dbReference type="ARBA" id="ARBA00035787"/>
    </source>
</evidence>
<dbReference type="GO" id="GO:0052885">
    <property type="term" value="F:all-trans-retinyl-ester hydrolase, 11-cis retinol forming activity"/>
    <property type="evidence" value="ECO:0007669"/>
    <property type="project" value="TreeGrafter"/>
</dbReference>
<dbReference type="Ensembl" id="ENSPKIT00000009231.1">
    <property type="protein sequence ID" value="ENSPKIP00000028451.1"/>
    <property type="gene ID" value="ENSPKIG00000009975.1"/>
</dbReference>
<keyword evidence="6" id="KW-0378">Hydrolase</keyword>
<evidence type="ECO:0000256" key="11">
    <source>
        <dbReference type="ARBA" id="ARBA00023288"/>
    </source>
</evidence>
<dbReference type="GO" id="GO:0005886">
    <property type="term" value="C:plasma membrane"/>
    <property type="evidence" value="ECO:0007669"/>
    <property type="project" value="UniProtKB-SubCell"/>
</dbReference>
<evidence type="ECO:0000256" key="2">
    <source>
        <dbReference type="ARBA" id="ARBA00006787"/>
    </source>
</evidence>
<dbReference type="EC" id="3.1.1.64" evidence="16"/>
<evidence type="ECO:0000256" key="17">
    <source>
        <dbReference type="ARBA" id="ARBA00040820"/>
    </source>
</evidence>